<comment type="caution">
    <text evidence="7">The sequence shown here is derived from an EMBL/GenBank/DDBJ whole genome shotgun (WGS) entry which is preliminary data.</text>
</comment>
<dbReference type="Proteomes" id="UP001139207">
    <property type="component" value="Unassembled WGS sequence"/>
</dbReference>
<dbReference type="RefSeq" id="WP_244804029.1">
    <property type="nucleotide sequence ID" value="NZ_JALIEA010000012.1"/>
</dbReference>
<evidence type="ECO:0000256" key="1">
    <source>
        <dbReference type="ARBA" id="ARBA00004496"/>
    </source>
</evidence>
<dbReference type="Gene3D" id="1.10.10.10">
    <property type="entry name" value="Winged helix-like DNA-binding domain superfamily/Winged helix DNA-binding domain"/>
    <property type="match status" value="1"/>
</dbReference>
<feature type="domain" description="HTH marR-type" evidence="6">
    <location>
        <begin position="5"/>
        <end position="136"/>
    </location>
</feature>
<name>A0A9X2AYQ3_9CORY</name>
<keyword evidence="2" id="KW-0963">Cytoplasm</keyword>
<dbReference type="GO" id="GO:0005737">
    <property type="term" value="C:cytoplasm"/>
    <property type="evidence" value="ECO:0007669"/>
    <property type="project" value="UniProtKB-SubCell"/>
</dbReference>
<dbReference type="InterPro" id="IPR055166">
    <property type="entry name" value="Transc_reg_Sar_Rot_HTH"/>
</dbReference>
<dbReference type="Pfam" id="PF22381">
    <property type="entry name" value="Staph_reg_Sar_Rot"/>
    <property type="match status" value="1"/>
</dbReference>
<dbReference type="SMART" id="SM00347">
    <property type="entry name" value="HTH_MARR"/>
    <property type="match status" value="1"/>
</dbReference>
<evidence type="ECO:0000256" key="5">
    <source>
        <dbReference type="ARBA" id="ARBA00023163"/>
    </source>
</evidence>
<evidence type="ECO:0000256" key="2">
    <source>
        <dbReference type="ARBA" id="ARBA00022490"/>
    </source>
</evidence>
<dbReference type="InterPro" id="IPR039422">
    <property type="entry name" value="MarR/SlyA-like"/>
</dbReference>
<dbReference type="InterPro" id="IPR011991">
    <property type="entry name" value="ArsR-like_HTH"/>
</dbReference>
<dbReference type="GO" id="GO:0006950">
    <property type="term" value="P:response to stress"/>
    <property type="evidence" value="ECO:0007669"/>
    <property type="project" value="TreeGrafter"/>
</dbReference>
<sequence>MGATDRMLCFALYSAMRKTARTYKELLEPWGLTYPQYLVLYVLWNHGPQTVRALGEELELDSGTVSPVVKRLEQADYVTRRRSSDDERVVTVELTASGDELRQSLAGIPREVAAAMGVPDDDSARALIHMLRQLGCQDDAPTTNTTPRKD</sequence>
<dbReference type="CDD" id="cd00090">
    <property type="entry name" value="HTH_ARSR"/>
    <property type="match status" value="1"/>
</dbReference>
<evidence type="ECO:0000256" key="4">
    <source>
        <dbReference type="ARBA" id="ARBA00023125"/>
    </source>
</evidence>
<evidence type="ECO:0000256" key="3">
    <source>
        <dbReference type="ARBA" id="ARBA00023015"/>
    </source>
</evidence>
<reference evidence="7" key="1">
    <citation type="submission" date="2022-04" db="EMBL/GenBank/DDBJ databases">
        <title>Corynebacterium kalidii LD5P10.</title>
        <authorList>
            <person name="Sun J.Q."/>
        </authorList>
    </citation>
    <scope>NUCLEOTIDE SEQUENCE</scope>
    <source>
        <strain evidence="7">LD5P10</strain>
    </source>
</reference>
<keyword evidence="8" id="KW-1185">Reference proteome</keyword>
<dbReference type="PANTHER" id="PTHR33164:SF5">
    <property type="entry name" value="ORGANIC HYDROPEROXIDE RESISTANCE TRANSCRIPTIONAL REGULATOR"/>
    <property type="match status" value="1"/>
</dbReference>
<dbReference type="AlphaFoldDB" id="A0A9X2AYQ3"/>
<organism evidence="7 8">
    <name type="scientific">Corynebacterium kalidii</name>
    <dbReference type="NCBI Taxonomy" id="2931982"/>
    <lineage>
        <taxon>Bacteria</taxon>
        <taxon>Bacillati</taxon>
        <taxon>Actinomycetota</taxon>
        <taxon>Actinomycetes</taxon>
        <taxon>Mycobacteriales</taxon>
        <taxon>Corynebacteriaceae</taxon>
        <taxon>Corynebacterium</taxon>
    </lineage>
</organism>
<comment type="subcellular location">
    <subcellularLocation>
        <location evidence="1">Cytoplasm</location>
    </subcellularLocation>
</comment>
<keyword evidence="5" id="KW-0804">Transcription</keyword>
<dbReference type="InterPro" id="IPR000835">
    <property type="entry name" value="HTH_MarR-typ"/>
</dbReference>
<dbReference type="InterPro" id="IPR036390">
    <property type="entry name" value="WH_DNA-bd_sf"/>
</dbReference>
<evidence type="ECO:0000313" key="7">
    <source>
        <dbReference type="EMBL" id="MCJ7858296.1"/>
    </source>
</evidence>
<protein>
    <submittedName>
        <fullName evidence="7">MarR family transcriptional regulator</fullName>
    </submittedName>
</protein>
<dbReference type="PANTHER" id="PTHR33164">
    <property type="entry name" value="TRANSCRIPTIONAL REGULATOR, MARR FAMILY"/>
    <property type="match status" value="1"/>
</dbReference>
<dbReference type="SUPFAM" id="SSF46785">
    <property type="entry name" value="Winged helix' DNA-binding domain"/>
    <property type="match status" value="1"/>
</dbReference>
<gene>
    <name evidence="7" type="ORF">MUN33_06135</name>
</gene>
<dbReference type="EMBL" id="JALIEA010000012">
    <property type="protein sequence ID" value="MCJ7858296.1"/>
    <property type="molecule type" value="Genomic_DNA"/>
</dbReference>
<evidence type="ECO:0000313" key="8">
    <source>
        <dbReference type="Proteomes" id="UP001139207"/>
    </source>
</evidence>
<dbReference type="InterPro" id="IPR036388">
    <property type="entry name" value="WH-like_DNA-bd_sf"/>
</dbReference>
<dbReference type="PROSITE" id="PS50995">
    <property type="entry name" value="HTH_MARR_2"/>
    <property type="match status" value="1"/>
</dbReference>
<keyword evidence="3" id="KW-0805">Transcription regulation</keyword>
<proteinExistence type="predicted"/>
<evidence type="ECO:0000259" key="6">
    <source>
        <dbReference type="PROSITE" id="PS50995"/>
    </source>
</evidence>
<dbReference type="GO" id="GO:0003700">
    <property type="term" value="F:DNA-binding transcription factor activity"/>
    <property type="evidence" value="ECO:0007669"/>
    <property type="project" value="InterPro"/>
</dbReference>
<accession>A0A9X2AYQ3</accession>
<keyword evidence="4" id="KW-0238">DNA-binding</keyword>